<dbReference type="Pfam" id="PF10986">
    <property type="entry name" value="ZrgA"/>
    <property type="match status" value="1"/>
</dbReference>
<dbReference type="Proteomes" id="UP000020077">
    <property type="component" value="Unassembled WGS sequence"/>
</dbReference>
<evidence type="ECO:0000256" key="1">
    <source>
        <dbReference type="SAM" id="SignalP"/>
    </source>
</evidence>
<feature type="signal peptide" evidence="1">
    <location>
        <begin position="1"/>
        <end position="21"/>
    </location>
</feature>
<keyword evidence="1" id="KW-0732">Signal</keyword>
<accession>A0A080LVJ1</accession>
<evidence type="ECO:0000313" key="3">
    <source>
        <dbReference type="Proteomes" id="UP000020077"/>
    </source>
</evidence>
<evidence type="ECO:0000313" key="2">
    <source>
        <dbReference type="EMBL" id="KFB72687.1"/>
    </source>
</evidence>
<comment type="caution">
    <text evidence="2">The sequence shown here is derived from an EMBL/GenBank/DDBJ whole genome shotgun (WGS) entry which is preliminary data.</text>
</comment>
<name>A0A080LVJ1_9PROT</name>
<sequence length="174" mass="18734">MNHSPWCFIIAICLLPLPVAAGEPAAAHVHGAASLQVAIDGKNLTLNFESPLNNLVGFEHAPRTEKQKAAVRAMAERLHQPASLFTASPAAACALLSLKLESPVLEPTKPSVGDGHADLDGEFVFRCEHPEALRALEVGLFQAFPRLQRVDVQVAGPRGQSAVRLSPQQRRIAW</sequence>
<organism evidence="2 3">
    <name type="scientific">Candidatus Accumulibacter phosphatis</name>
    <dbReference type="NCBI Taxonomy" id="327160"/>
    <lineage>
        <taxon>Bacteria</taxon>
        <taxon>Pseudomonadati</taxon>
        <taxon>Pseudomonadota</taxon>
        <taxon>Betaproteobacteria</taxon>
        <taxon>Candidatus Accumulibacter</taxon>
    </lineage>
</organism>
<reference evidence="2 3" key="1">
    <citation type="submission" date="2014-02" db="EMBL/GenBank/DDBJ databases">
        <title>Expanding our view of genomic diversity in Candidatus Accumulibacter clades.</title>
        <authorList>
            <person name="Skennerton C.T."/>
            <person name="Barr J.J."/>
            <person name="Slater F.R."/>
            <person name="Bond P.L."/>
            <person name="Tyson G.W."/>
        </authorList>
    </citation>
    <scope>NUCLEOTIDE SEQUENCE [LARGE SCALE GENOMIC DNA]</scope>
    <source>
        <strain evidence="3">BA-91</strain>
    </source>
</reference>
<dbReference type="AlphaFoldDB" id="A0A080LVJ1"/>
<protein>
    <recommendedName>
        <fullName evidence="4">DUF2796 domain-containing protein</fullName>
    </recommendedName>
</protein>
<gene>
    <name evidence="2" type="ORF">AW09_002120</name>
</gene>
<feature type="chain" id="PRO_5001750552" description="DUF2796 domain-containing protein" evidence="1">
    <location>
        <begin position="22"/>
        <end position="174"/>
    </location>
</feature>
<dbReference type="InterPro" id="IPR021253">
    <property type="entry name" value="ZrgA-like"/>
</dbReference>
<proteinExistence type="predicted"/>
<evidence type="ECO:0008006" key="4">
    <source>
        <dbReference type="Google" id="ProtNLM"/>
    </source>
</evidence>
<dbReference type="EMBL" id="JDVG02000350">
    <property type="protein sequence ID" value="KFB72687.1"/>
    <property type="molecule type" value="Genomic_DNA"/>
</dbReference>